<feature type="domain" description="Root UVB sensitive protein C-terminal" evidence="4">
    <location>
        <begin position="401"/>
        <end position="560"/>
    </location>
</feature>
<dbReference type="OMA" id="KWSYVVE"/>
<dbReference type="EMBL" id="CM035437">
    <property type="protein sequence ID" value="KAH7286393.1"/>
    <property type="molecule type" value="Genomic_DNA"/>
</dbReference>
<evidence type="ECO:0000256" key="2">
    <source>
        <dbReference type="SAM" id="MobiDB-lite"/>
    </source>
</evidence>
<protein>
    <recommendedName>
        <fullName evidence="7">Protein root UVB sensitive 6</fullName>
    </recommendedName>
</protein>
<dbReference type="EMBL" id="CM035437">
    <property type="protein sequence ID" value="KAH7286397.1"/>
    <property type="molecule type" value="Genomic_DNA"/>
</dbReference>
<dbReference type="PANTHER" id="PTHR12770:SF20">
    <property type="entry name" value="PROTEIN ROOT UVB SENSITIVE 6"/>
    <property type="match status" value="1"/>
</dbReference>
<dbReference type="EMBL" id="CM035437">
    <property type="protein sequence ID" value="KAH7286394.1"/>
    <property type="molecule type" value="Genomic_DNA"/>
</dbReference>
<evidence type="ECO:0000313" key="5">
    <source>
        <dbReference type="EMBL" id="KAH7286397.1"/>
    </source>
</evidence>
<dbReference type="EMBL" id="CM035437">
    <property type="protein sequence ID" value="KAH7286395.1"/>
    <property type="molecule type" value="Genomic_DNA"/>
</dbReference>
<dbReference type="Pfam" id="PF24160">
    <property type="entry name" value="UVB_sens_C"/>
    <property type="match status" value="1"/>
</dbReference>
<comment type="caution">
    <text evidence="5">The sequence shown here is derived from an EMBL/GenBank/DDBJ whole genome shotgun (WGS) entry which is preliminary data.</text>
</comment>
<dbReference type="InterPro" id="IPR054549">
    <property type="entry name" value="UVB_sens_RUS_dom"/>
</dbReference>
<evidence type="ECO:0000313" key="6">
    <source>
        <dbReference type="Proteomes" id="UP000825935"/>
    </source>
</evidence>
<evidence type="ECO:0000259" key="3">
    <source>
        <dbReference type="Pfam" id="PF04884"/>
    </source>
</evidence>
<gene>
    <name evidence="5" type="ORF">KP509_32G005200</name>
</gene>
<evidence type="ECO:0008006" key="7">
    <source>
        <dbReference type="Google" id="ProtNLM"/>
    </source>
</evidence>
<dbReference type="Pfam" id="PF04884">
    <property type="entry name" value="UVB_sens_prot"/>
    <property type="match status" value="1"/>
</dbReference>
<evidence type="ECO:0000259" key="4">
    <source>
        <dbReference type="Pfam" id="PF24160"/>
    </source>
</evidence>
<organism evidence="5 6">
    <name type="scientific">Ceratopteris richardii</name>
    <name type="common">Triangle waterfern</name>
    <dbReference type="NCBI Taxonomy" id="49495"/>
    <lineage>
        <taxon>Eukaryota</taxon>
        <taxon>Viridiplantae</taxon>
        <taxon>Streptophyta</taxon>
        <taxon>Embryophyta</taxon>
        <taxon>Tracheophyta</taxon>
        <taxon>Polypodiopsida</taxon>
        <taxon>Polypodiidae</taxon>
        <taxon>Polypodiales</taxon>
        <taxon>Pteridineae</taxon>
        <taxon>Pteridaceae</taxon>
        <taxon>Parkerioideae</taxon>
        <taxon>Ceratopteris</taxon>
    </lineage>
</organism>
<proteinExistence type="inferred from homology"/>
<dbReference type="PANTHER" id="PTHR12770">
    <property type="entry name" value="RUS1 FAMILY PROTEIN C16ORF58"/>
    <property type="match status" value="1"/>
</dbReference>
<feature type="compositionally biased region" description="Polar residues" evidence="2">
    <location>
        <begin position="98"/>
        <end position="121"/>
    </location>
</feature>
<keyword evidence="6" id="KW-1185">Reference proteome</keyword>
<reference evidence="5" key="1">
    <citation type="submission" date="2021-08" db="EMBL/GenBank/DDBJ databases">
        <title>WGS assembly of Ceratopteris richardii.</title>
        <authorList>
            <person name="Marchant D.B."/>
            <person name="Chen G."/>
            <person name="Jenkins J."/>
            <person name="Shu S."/>
            <person name="Leebens-Mack J."/>
            <person name="Grimwood J."/>
            <person name="Schmutz J."/>
            <person name="Soltis P."/>
            <person name="Soltis D."/>
            <person name="Chen Z.-H."/>
        </authorList>
    </citation>
    <scope>NUCLEOTIDE SEQUENCE</scope>
    <source>
        <strain evidence="5">Whitten #5841</strain>
        <tissue evidence="5">Leaf</tissue>
    </source>
</reference>
<dbReference type="EMBL" id="CM035437">
    <property type="protein sequence ID" value="KAH7286392.1"/>
    <property type="molecule type" value="Genomic_DNA"/>
</dbReference>
<dbReference type="InterPro" id="IPR006968">
    <property type="entry name" value="RUS_fam"/>
</dbReference>
<dbReference type="EMBL" id="CM035437">
    <property type="protein sequence ID" value="KAH7286396.1"/>
    <property type="molecule type" value="Genomic_DNA"/>
</dbReference>
<comment type="similarity">
    <text evidence="1">Belongs to the RUS1 family.</text>
</comment>
<feature type="region of interest" description="Disordered" evidence="2">
    <location>
        <begin position="90"/>
        <end position="121"/>
    </location>
</feature>
<accession>A0A8T2QR08</accession>
<dbReference type="AlphaFoldDB" id="A0A8T2QR08"/>
<feature type="domain" description="Protein root UVB sensitive/RUS" evidence="3">
    <location>
        <begin position="169"/>
        <end position="398"/>
    </location>
</feature>
<evidence type="ECO:0000256" key="1">
    <source>
        <dbReference type="ARBA" id="ARBA00007558"/>
    </source>
</evidence>
<dbReference type="InterPro" id="IPR055412">
    <property type="entry name" value="UVB_sens_C"/>
</dbReference>
<name>A0A8T2QR08_CERRI</name>
<dbReference type="Proteomes" id="UP000825935">
    <property type="component" value="Chromosome 32"/>
</dbReference>
<dbReference type="OrthoDB" id="364779at2759"/>
<sequence>MPTPVPHRSISAPHQQRFHVLNNDDKRATTLNCPVSPSTFDHTSSATHISFLQGRQSGQEILRIRNAMEACAQSQCIDDLPFYQESIHVQNGERSRNGGRSTLQEKLPKSSSKRNGMAKSSSVGEVDELLCVETTEGGSQWKYFPAKPCSGSKASFRLVNTKANQNPIHDIMDFLRSCVVPEGYPESVSSSYAPYMHWRALKYFFGGAMSVFTTRSLLHAVGVSKGATSSAVAANWVIKDGAGRVGKMLFARHGKKFDCDMKQLRFMGDLLMEFGAAVELATAAAPTFFLPLACLANVAKNVAAVTSTSTRAPIYKAFSQRDNIGDVTAKGECVSNIADLLGTGLGIYISRRNPSLMATFIVLSCGYLCCSYQEVKSVVLPTLNRARFGVAVQSFLYTGTVPSISAGNKMEKIFSSPLSKDMPIVLGARVNEAFDNPNSYLAVLPIFKRENYLVTHDQKKRQIYVILKEGANSEDVLRATFHGQVLANILQKPLPSVFNLSGSQSNTENRLSLFRNICQQDMSVEAIIRESCKHVPELFDSFKLQADSQGWMLGESLLNPGITRLRTCRGC</sequence>